<protein>
    <submittedName>
        <fullName evidence="2">Uncharacterized protein</fullName>
    </submittedName>
</protein>
<name>A0A150QPI0_SORCE</name>
<organism evidence="2 3">
    <name type="scientific">Sorangium cellulosum</name>
    <name type="common">Polyangium cellulosum</name>
    <dbReference type="NCBI Taxonomy" id="56"/>
    <lineage>
        <taxon>Bacteria</taxon>
        <taxon>Pseudomonadati</taxon>
        <taxon>Myxococcota</taxon>
        <taxon>Polyangia</taxon>
        <taxon>Polyangiales</taxon>
        <taxon>Polyangiaceae</taxon>
        <taxon>Sorangium</taxon>
    </lineage>
</organism>
<keyword evidence="1" id="KW-0472">Membrane</keyword>
<accession>A0A150QPI0</accession>
<feature type="transmembrane region" description="Helical" evidence="1">
    <location>
        <begin position="55"/>
        <end position="74"/>
    </location>
</feature>
<keyword evidence="1" id="KW-0812">Transmembrane</keyword>
<dbReference type="AlphaFoldDB" id="A0A150QPI0"/>
<evidence type="ECO:0000256" key="1">
    <source>
        <dbReference type="SAM" id="Phobius"/>
    </source>
</evidence>
<dbReference type="Proteomes" id="UP000075260">
    <property type="component" value="Unassembled WGS sequence"/>
</dbReference>
<proteinExistence type="predicted"/>
<sequence length="105" mass="10343">MTVASSNARSDADAQRAAILSRGPGCVHAPSDVASACGAFEDDTRRAGTFGTGAIVAYAASGALAAGALVYALWPRSSVVSGSVGVRPTAFVANGETTVGVVGVW</sequence>
<reference evidence="2 3" key="1">
    <citation type="submission" date="2014-02" db="EMBL/GenBank/DDBJ databases">
        <title>The small core and large imbalanced accessory genome model reveals a collaborative survival strategy of Sorangium cellulosum strains in nature.</title>
        <authorList>
            <person name="Han K."/>
            <person name="Peng R."/>
            <person name="Blom J."/>
            <person name="Li Y.-Z."/>
        </authorList>
    </citation>
    <scope>NUCLEOTIDE SEQUENCE [LARGE SCALE GENOMIC DNA]</scope>
    <source>
        <strain evidence="2 3">So0008-312</strain>
    </source>
</reference>
<gene>
    <name evidence="2" type="ORF">BE15_19620</name>
</gene>
<comment type="caution">
    <text evidence="2">The sequence shown here is derived from an EMBL/GenBank/DDBJ whole genome shotgun (WGS) entry which is preliminary data.</text>
</comment>
<evidence type="ECO:0000313" key="3">
    <source>
        <dbReference type="Proteomes" id="UP000075260"/>
    </source>
</evidence>
<evidence type="ECO:0000313" key="2">
    <source>
        <dbReference type="EMBL" id="KYF69752.1"/>
    </source>
</evidence>
<keyword evidence="1" id="KW-1133">Transmembrane helix</keyword>
<dbReference type="EMBL" id="JEMA01000450">
    <property type="protein sequence ID" value="KYF69752.1"/>
    <property type="molecule type" value="Genomic_DNA"/>
</dbReference>